<protein>
    <submittedName>
        <fullName evidence="6">HTH-type transcriptional repressor KstR2</fullName>
    </submittedName>
</protein>
<evidence type="ECO:0000256" key="1">
    <source>
        <dbReference type="ARBA" id="ARBA00023015"/>
    </source>
</evidence>
<gene>
    <name evidence="6" type="primary">kstR2_7</name>
    <name evidence="6" type="ORF">B7C42_04738</name>
</gene>
<keyword evidence="2 4" id="KW-0238">DNA-binding</keyword>
<dbReference type="GO" id="GO:0000976">
    <property type="term" value="F:transcription cis-regulatory region binding"/>
    <property type="evidence" value="ECO:0007669"/>
    <property type="project" value="TreeGrafter"/>
</dbReference>
<keyword evidence="7" id="KW-1185">Reference proteome</keyword>
<organism evidence="6 7">
    <name type="scientific">Nocardia cerradoensis</name>
    <dbReference type="NCBI Taxonomy" id="85688"/>
    <lineage>
        <taxon>Bacteria</taxon>
        <taxon>Bacillati</taxon>
        <taxon>Actinomycetota</taxon>
        <taxon>Actinomycetes</taxon>
        <taxon>Mycobacteriales</taxon>
        <taxon>Nocardiaceae</taxon>
        <taxon>Nocardia</taxon>
    </lineage>
</organism>
<comment type="caution">
    <text evidence="6">The sequence shown here is derived from an EMBL/GenBank/DDBJ whole genome shotgun (WGS) entry which is preliminary data.</text>
</comment>
<evidence type="ECO:0000259" key="5">
    <source>
        <dbReference type="PROSITE" id="PS50977"/>
    </source>
</evidence>
<keyword evidence="3" id="KW-0804">Transcription</keyword>
<dbReference type="PROSITE" id="PS01081">
    <property type="entry name" value="HTH_TETR_1"/>
    <property type="match status" value="1"/>
</dbReference>
<dbReference type="InterPro" id="IPR023772">
    <property type="entry name" value="DNA-bd_HTH_TetR-type_CS"/>
</dbReference>
<evidence type="ECO:0000313" key="6">
    <source>
        <dbReference type="EMBL" id="OXR43316.1"/>
    </source>
</evidence>
<evidence type="ECO:0000256" key="2">
    <source>
        <dbReference type="ARBA" id="ARBA00023125"/>
    </source>
</evidence>
<dbReference type="PROSITE" id="PS50977">
    <property type="entry name" value="HTH_TETR_2"/>
    <property type="match status" value="1"/>
</dbReference>
<dbReference type="InterPro" id="IPR001647">
    <property type="entry name" value="HTH_TetR"/>
</dbReference>
<dbReference type="EMBL" id="NGAF01000010">
    <property type="protein sequence ID" value="OXR43316.1"/>
    <property type="molecule type" value="Genomic_DNA"/>
</dbReference>
<dbReference type="PANTHER" id="PTHR30055">
    <property type="entry name" value="HTH-TYPE TRANSCRIPTIONAL REGULATOR RUTR"/>
    <property type="match status" value="1"/>
</dbReference>
<evidence type="ECO:0000256" key="3">
    <source>
        <dbReference type="ARBA" id="ARBA00023163"/>
    </source>
</evidence>
<name>A0A231H3H8_9NOCA</name>
<reference evidence="6 7" key="1">
    <citation type="submission" date="2017-07" db="EMBL/GenBank/DDBJ databases">
        <title>First draft Genome Sequence of Nocardia cerradoensis isolated from human infection.</title>
        <authorList>
            <person name="Carrasco G."/>
        </authorList>
    </citation>
    <scope>NUCLEOTIDE SEQUENCE [LARGE SCALE GENOMIC DNA]</scope>
    <source>
        <strain evidence="6 7">CNM20130759</strain>
    </source>
</reference>
<feature type="domain" description="HTH tetR-type" evidence="5">
    <location>
        <begin position="15"/>
        <end position="75"/>
    </location>
</feature>
<dbReference type="Gene3D" id="1.10.357.10">
    <property type="entry name" value="Tetracycline Repressor, domain 2"/>
    <property type="match status" value="1"/>
</dbReference>
<dbReference type="Pfam" id="PF00440">
    <property type="entry name" value="TetR_N"/>
    <property type="match status" value="1"/>
</dbReference>
<proteinExistence type="predicted"/>
<dbReference type="Proteomes" id="UP000215506">
    <property type="component" value="Unassembled WGS sequence"/>
</dbReference>
<feature type="DNA-binding region" description="H-T-H motif" evidence="4">
    <location>
        <begin position="38"/>
        <end position="57"/>
    </location>
</feature>
<dbReference type="AlphaFoldDB" id="A0A231H3H8"/>
<evidence type="ECO:0000256" key="4">
    <source>
        <dbReference type="PROSITE-ProRule" id="PRU00335"/>
    </source>
</evidence>
<dbReference type="PANTHER" id="PTHR30055:SF234">
    <property type="entry name" value="HTH-TYPE TRANSCRIPTIONAL REGULATOR BETI"/>
    <property type="match status" value="1"/>
</dbReference>
<keyword evidence="1" id="KW-0805">Transcription regulation</keyword>
<evidence type="ECO:0000313" key="7">
    <source>
        <dbReference type="Proteomes" id="UP000215506"/>
    </source>
</evidence>
<accession>A0A231H3H8</accession>
<dbReference type="PRINTS" id="PR00455">
    <property type="entry name" value="HTHTETR"/>
</dbReference>
<dbReference type="InterPro" id="IPR009057">
    <property type="entry name" value="Homeodomain-like_sf"/>
</dbReference>
<dbReference type="SUPFAM" id="SSF46689">
    <property type="entry name" value="Homeodomain-like"/>
    <property type="match status" value="1"/>
</dbReference>
<dbReference type="InterPro" id="IPR050109">
    <property type="entry name" value="HTH-type_TetR-like_transc_reg"/>
</dbReference>
<dbReference type="GO" id="GO:0003700">
    <property type="term" value="F:DNA-binding transcription factor activity"/>
    <property type="evidence" value="ECO:0007669"/>
    <property type="project" value="TreeGrafter"/>
</dbReference>
<sequence length="215" mass="23720">MTEAKGRTRGWTSSPETKDRVLDAAAEIFGERGFTAVTMADIVDKSGVSVGSIYHHFGGKAEVFLAIWADLIERIDGRVREAVDKARADGIDDPMRLYGVSTRAYLELLWENQSRARVVAMGDTPPGFDAIRRGQARRGSDHDIALLRLGSTRREKLLRDFLLAMRAESARVVLKCRTRAELNEAIDTALEYIGCLDPAKFGLGPARDRARPGSS</sequence>
<dbReference type="RefSeq" id="WP_094026559.1">
    <property type="nucleotide sequence ID" value="NZ_NGAF01000010.1"/>
</dbReference>